<dbReference type="GO" id="GO:0016791">
    <property type="term" value="F:phosphatase activity"/>
    <property type="evidence" value="ECO:0007669"/>
    <property type="project" value="UniProtKB-ARBA"/>
</dbReference>
<dbReference type="InterPro" id="IPR023214">
    <property type="entry name" value="HAD_sf"/>
</dbReference>
<reference evidence="1 2" key="1">
    <citation type="journal article" date="2017" name="Int. J. Syst. Evol. Microbiol.">
        <title>Jeotgalibaca porci sp. nov. and Jeotgalibaca arthritidis sp. nov., isolated from pigs, and emended description of the genus Jeotgalibaca.</title>
        <authorList>
            <person name="Zamora L."/>
            <person name="Perez-Sancho M."/>
            <person name="Dominguez L."/>
            <person name="Fernandez-Garayzabal J.F."/>
            <person name="Vela A.I."/>
        </authorList>
    </citation>
    <scope>NUCLEOTIDE SEQUENCE [LARGE SCALE GENOMIC DNA]</scope>
    <source>
        <strain evidence="1 2">CCUG 69148</strain>
    </source>
</reference>
<name>A0A6G7WJ37_9LACT</name>
<dbReference type="InterPro" id="IPR000150">
    <property type="entry name" value="Cof"/>
</dbReference>
<dbReference type="InterPro" id="IPR006379">
    <property type="entry name" value="HAD-SF_hydro_IIB"/>
</dbReference>
<organism evidence="1 2">
    <name type="scientific">Jeotgalibaca porci</name>
    <dbReference type="NCBI Taxonomy" id="1868793"/>
    <lineage>
        <taxon>Bacteria</taxon>
        <taxon>Bacillati</taxon>
        <taxon>Bacillota</taxon>
        <taxon>Bacilli</taxon>
        <taxon>Lactobacillales</taxon>
        <taxon>Carnobacteriaceae</taxon>
        <taxon>Jeotgalibaca</taxon>
    </lineage>
</organism>
<dbReference type="GeneID" id="94553561"/>
<dbReference type="AlphaFoldDB" id="A0A6G7WJ37"/>
<dbReference type="Gene3D" id="3.40.50.1000">
    <property type="entry name" value="HAD superfamily/HAD-like"/>
    <property type="match status" value="1"/>
</dbReference>
<dbReference type="SUPFAM" id="SSF56784">
    <property type="entry name" value="HAD-like"/>
    <property type="match status" value="1"/>
</dbReference>
<dbReference type="NCBIfam" id="TIGR00099">
    <property type="entry name" value="Cof-subfamily"/>
    <property type="match status" value="1"/>
</dbReference>
<evidence type="ECO:0000313" key="1">
    <source>
        <dbReference type="EMBL" id="QIK52293.1"/>
    </source>
</evidence>
<gene>
    <name evidence="1" type="ORF">G7058_09715</name>
</gene>
<dbReference type="NCBIfam" id="TIGR01484">
    <property type="entry name" value="HAD-SF-IIB"/>
    <property type="match status" value="1"/>
</dbReference>
<accession>A0A6G7WJ37</accession>
<dbReference type="Gene3D" id="3.30.1240.10">
    <property type="match status" value="1"/>
</dbReference>
<dbReference type="InterPro" id="IPR036412">
    <property type="entry name" value="HAD-like_sf"/>
</dbReference>
<dbReference type="KEGG" id="jpo:G7058_09715"/>
<protein>
    <submittedName>
        <fullName evidence="1">HAD family hydrolase</fullName>
    </submittedName>
</protein>
<dbReference type="PANTHER" id="PTHR10000:SF53">
    <property type="entry name" value="5-AMINO-6-(5-PHOSPHO-D-RIBITYLAMINO)URACIL PHOSPHATASE YBJI-RELATED"/>
    <property type="match status" value="1"/>
</dbReference>
<keyword evidence="1" id="KW-0378">Hydrolase</keyword>
<keyword evidence="2" id="KW-1185">Reference proteome</keyword>
<dbReference type="GO" id="GO:0000287">
    <property type="term" value="F:magnesium ion binding"/>
    <property type="evidence" value="ECO:0007669"/>
    <property type="project" value="TreeGrafter"/>
</dbReference>
<dbReference type="Pfam" id="PF08282">
    <property type="entry name" value="Hydrolase_3"/>
    <property type="match status" value="1"/>
</dbReference>
<dbReference type="Proteomes" id="UP000501830">
    <property type="component" value="Chromosome"/>
</dbReference>
<sequence length="265" mass="29794">MDIKMIAVDMDGTFLNSEKTYDRPRFEKLLDRMDEKGIRFVCASGNQLPKLEYYFEGLTDRMTFVAENGAYIIHKGEVLYSAVMSTEMVQKGIDALQAYSDTPFLLCGVNGSYLKKGATGKYADIFRQYYLNIEEVNNLHEIEDEILSFTTIFQVTEVPEVLEYLEERIGKHLSVVGSGFGFIDILLPNVHKGLGMKLLQERWNISVDACAAFGDSPNDIEMLKQVTHGYAMANAEPSVKAVAKYEIADHNTTSLLDTIEQLIGL</sequence>
<dbReference type="GO" id="GO:0005829">
    <property type="term" value="C:cytosol"/>
    <property type="evidence" value="ECO:0007669"/>
    <property type="project" value="TreeGrafter"/>
</dbReference>
<proteinExistence type="predicted"/>
<dbReference type="SFLD" id="SFLDS00003">
    <property type="entry name" value="Haloacid_Dehalogenase"/>
    <property type="match status" value="1"/>
</dbReference>
<dbReference type="RefSeq" id="WP_166063357.1">
    <property type="nucleotide sequence ID" value="NZ_CP049889.1"/>
</dbReference>
<dbReference type="PROSITE" id="PS01229">
    <property type="entry name" value="COF_2"/>
    <property type="match status" value="1"/>
</dbReference>
<dbReference type="EMBL" id="CP049889">
    <property type="protein sequence ID" value="QIK52293.1"/>
    <property type="molecule type" value="Genomic_DNA"/>
</dbReference>
<dbReference type="PANTHER" id="PTHR10000">
    <property type="entry name" value="PHOSPHOSERINE PHOSPHATASE"/>
    <property type="match status" value="1"/>
</dbReference>
<dbReference type="SFLD" id="SFLDG01140">
    <property type="entry name" value="C2.B:_Phosphomannomutase_and_P"/>
    <property type="match status" value="1"/>
</dbReference>
<dbReference type="CDD" id="cd07518">
    <property type="entry name" value="HAD_YbiV-Like"/>
    <property type="match status" value="1"/>
</dbReference>
<evidence type="ECO:0000313" key="2">
    <source>
        <dbReference type="Proteomes" id="UP000501830"/>
    </source>
</evidence>